<dbReference type="Gene3D" id="3.40.50.300">
    <property type="entry name" value="P-loop containing nucleotide triphosphate hydrolases"/>
    <property type="match status" value="1"/>
</dbReference>
<dbReference type="GO" id="GO:0005524">
    <property type="term" value="F:ATP binding"/>
    <property type="evidence" value="ECO:0007669"/>
    <property type="project" value="InterPro"/>
</dbReference>
<gene>
    <name evidence="2" type="primary">udk_3</name>
    <name evidence="2" type="ORF">NCTC12195_02817</name>
</gene>
<name>A0A380FHW4_STAGA</name>
<keyword evidence="2" id="KW-0418">Kinase</keyword>
<accession>A0A380FHW4</accession>
<keyword evidence="2" id="KW-0808">Transferase</keyword>
<evidence type="ECO:0000313" key="3">
    <source>
        <dbReference type="Proteomes" id="UP000255277"/>
    </source>
</evidence>
<dbReference type="EC" id="2.7.1.48" evidence="2"/>
<dbReference type="GO" id="GO:0004849">
    <property type="term" value="F:uridine kinase activity"/>
    <property type="evidence" value="ECO:0007669"/>
    <property type="project" value="UniProtKB-EC"/>
</dbReference>
<protein>
    <submittedName>
        <fullName evidence="2">Uridine kinase</fullName>
        <ecNumber evidence="2">2.7.1.48</ecNumber>
    </submittedName>
</protein>
<dbReference type="EMBL" id="UHDK01000001">
    <property type="protein sequence ID" value="SUM33360.1"/>
    <property type="molecule type" value="Genomic_DNA"/>
</dbReference>
<sequence length="68" mass="7532">MKSTTIIGIAGGSGSGKTSVTNEIMKNLEGHSVALLAQDYYYKDQSHLTFEERLETNYDHHLLSITIC</sequence>
<reference evidence="2 3" key="1">
    <citation type="submission" date="2018-06" db="EMBL/GenBank/DDBJ databases">
        <authorList>
            <consortium name="Pathogen Informatics"/>
            <person name="Doyle S."/>
        </authorList>
    </citation>
    <scope>NUCLEOTIDE SEQUENCE [LARGE SCALE GENOMIC DNA]</scope>
    <source>
        <strain evidence="2 3">NCTC12195</strain>
    </source>
</reference>
<organism evidence="2 3">
    <name type="scientific">Staphylococcus gallinarum</name>
    <dbReference type="NCBI Taxonomy" id="1293"/>
    <lineage>
        <taxon>Bacteria</taxon>
        <taxon>Bacillati</taxon>
        <taxon>Bacillota</taxon>
        <taxon>Bacilli</taxon>
        <taxon>Bacillales</taxon>
        <taxon>Staphylococcaceae</taxon>
        <taxon>Staphylococcus</taxon>
    </lineage>
</organism>
<dbReference type="Proteomes" id="UP000255277">
    <property type="component" value="Unassembled WGS sequence"/>
</dbReference>
<proteinExistence type="predicted"/>
<evidence type="ECO:0000313" key="2">
    <source>
        <dbReference type="EMBL" id="SUM33360.1"/>
    </source>
</evidence>
<dbReference type="SUPFAM" id="SSF52540">
    <property type="entry name" value="P-loop containing nucleoside triphosphate hydrolases"/>
    <property type="match status" value="1"/>
</dbReference>
<feature type="domain" description="Phosphoribulokinase/uridine kinase" evidence="1">
    <location>
        <begin position="6"/>
        <end position="59"/>
    </location>
</feature>
<dbReference type="InterPro" id="IPR006083">
    <property type="entry name" value="PRK/URK"/>
</dbReference>
<evidence type="ECO:0000259" key="1">
    <source>
        <dbReference type="Pfam" id="PF00485"/>
    </source>
</evidence>
<dbReference type="AlphaFoldDB" id="A0A380FHW4"/>
<dbReference type="InterPro" id="IPR027417">
    <property type="entry name" value="P-loop_NTPase"/>
</dbReference>
<dbReference type="STRING" id="1293.SH09_05000"/>
<dbReference type="PRINTS" id="PR00988">
    <property type="entry name" value="URIDINKINASE"/>
</dbReference>
<dbReference type="Pfam" id="PF00485">
    <property type="entry name" value="PRK"/>
    <property type="match status" value="1"/>
</dbReference>